<keyword evidence="2" id="KW-0342">GTP-binding</keyword>
<proteinExistence type="predicted"/>
<evidence type="ECO:0000313" key="7">
    <source>
        <dbReference type="Proteomes" id="UP000269352"/>
    </source>
</evidence>
<dbReference type="Gene3D" id="3.40.50.11410">
    <property type="match status" value="1"/>
</dbReference>
<dbReference type="Proteomes" id="UP000269352">
    <property type="component" value="Unassembled WGS sequence"/>
</dbReference>
<comment type="caution">
    <text evidence="6">The sequence shown here is derived from an EMBL/GenBank/DDBJ whole genome shotgun (WGS) entry which is preliminary data.</text>
</comment>
<dbReference type="GO" id="GO:0030488">
    <property type="term" value="P:tRNA methylation"/>
    <property type="evidence" value="ECO:0007669"/>
    <property type="project" value="TreeGrafter"/>
</dbReference>
<reference evidence="6 7" key="1">
    <citation type="journal article" date="2019" name="ISME J.">
        <title>Genome analyses of uncultured TG2/ZB3 bacteria in 'Margulisbacteria' specifically attached to ectosymbiotic spirochetes of protists in the termite gut.</title>
        <authorList>
            <person name="Utami Y.D."/>
            <person name="Kuwahara H."/>
            <person name="Igai K."/>
            <person name="Murakami T."/>
            <person name="Sugaya K."/>
            <person name="Morikawa T."/>
            <person name="Nagura Y."/>
            <person name="Yuki M."/>
            <person name="Deevong P."/>
            <person name="Inoue T."/>
            <person name="Kihara K."/>
            <person name="Lo N."/>
            <person name="Yamada A."/>
            <person name="Ohkuma M."/>
            <person name="Hongoh Y."/>
        </authorList>
    </citation>
    <scope>NUCLEOTIDE SEQUENCE [LARGE SCALE GENOMIC DNA]</scope>
    <source>
        <strain evidence="6">NkOx7-01</strain>
    </source>
</reference>
<sequence length="421" mass="47104">MAVLVEREPIGIFGRMNSGKSSVMNLLTQQETSIVDATPGTTADTKTALLELHGLGPVKLFDTAGLDESGALGAKKRRKTFNDLKECALALLLIDPAAADLAVEAEIIEKARAWDKQLLVIYNIFQGADENKIAGAEKKLKLLRFYPKITLRANNSSCRTALLDFILKNYIPQDAKMELLPFVQKDEYYALIIPMDEETPPGRYLRPQAMAEEYITRHWAYPVSFRLDLKQARSPCAAEAIAEKKRFDAFLNNFQKKPQALITDSQAMDIMHKWCPADIALTTFSIAMINYFSRGRLRRFADGVQALQTLRSGDRVLIVEACNHSRVGEDIGTVQIPNYLSKHFAGVAVEHNFGREFQDNPDLARYKLIIHCGGCMISAQKLQARLRALETAGVPITNYGVLLSYLQGEDALRRVLRPWGI</sequence>
<evidence type="ECO:0000256" key="1">
    <source>
        <dbReference type="ARBA" id="ARBA00022741"/>
    </source>
</evidence>
<evidence type="ECO:0000313" key="6">
    <source>
        <dbReference type="EMBL" id="GBR74661.1"/>
    </source>
</evidence>
<keyword evidence="1" id="KW-0547">Nucleotide-binding</keyword>
<feature type="domain" description="Hydrogen maturase F tetramerization" evidence="5">
    <location>
        <begin position="299"/>
        <end position="418"/>
    </location>
</feature>
<protein>
    <submittedName>
        <fullName evidence="6">tRNA modification GTPase MnmE</fullName>
    </submittedName>
</protein>
<name>A0A388TCT3_TERA1</name>
<feature type="domain" description="G" evidence="3">
    <location>
        <begin position="10"/>
        <end position="123"/>
    </location>
</feature>
<keyword evidence="7" id="KW-1185">Reference proteome</keyword>
<dbReference type="SUPFAM" id="SSF52540">
    <property type="entry name" value="P-loop containing nucleoside triphosphate hydrolases"/>
    <property type="match status" value="1"/>
</dbReference>
<gene>
    <name evidence="6" type="primary">mnmE</name>
    <name evidence="6" type="ORF">NO1_1799</name>
</gene>
<dbReference type="Pfam" id="PF18133">
    <property type="entry name" value="HydF_tetramer"/>
    <property type="match status" value="1"/>
</dbReference>
<organism evidence="6 7">
    <name type="scientific">Termititenax aidoneus</name>
    <dbReference type="NCBI Taxonomy" id="2218524"/>
    <lineage>
        <taxon>Bacteria</taxon>
        <taxon>Bacillati</taxon>
        <taxon>Candidatus Margulisiibacteriota</taxon>
        <taxon>Candidatus Termititenacia</taxon>
        <taxon>Candidatus Termititenacales</taxon>
        <taxon>Candidatus Termititenacaceae</taxon>
        <taxon>Candidatus Termititenax</taxon>
    </lineage>
</organism>
<dbReference type="InterPro" id="IPR041606">
    <property type="entry name" value="HydF_dimer"/>
</dbReference>
<dbReference type="Pfam" id="PF01926">
    <property type="entry name" value="MMR_HSR1"/>
    <property type="match status" value="1"/>
</dbReference>
<dbReference type="Gene3D" id="3.40.50.11420">
    <property type="match status" value="1"/>
</dbReference>
<dbReference type="AlphaFoldDB" id="A0A388TCT3"/>
<dbReference type="PANTHER" id="PTHR42714">
    <property type="entry name" value="TRNA MODIFICATION GTPASE GTPBP3"/>
    <property type="match status" value="1"/>
</dbReference>
<dbReference type="InterPro" id="IPR027417">
    <property type="entry name" value="P-loop_NTPase"/>
</dbReference>
<dbReference type="Pfam" id="PF18128">
    <property type="entry name" value="HydF_dimer"/>
    <property type="match status" value="1"/>
</dbReference>
<dbReference type="GO" id="GO:0005737">
    <property type="term" value="C:cytoplasm"/>
    <property type="evidence" value="ECO:0007669"/>
    <property type="project" value="TreeGrafter"/>
</dbReference>
<dbReference type="InterPro" id="IPR005225">
    <property type="entry name" value="Small_GTP-bd"/>
</dbReference>
<evidence type="ECO:0000256" key="2">
    <source>
        <dbReference type="ARBA" id="ARBA00023134"/>
    </source>
</evidence>
<accession>A0A388TCT3</accession>
<dbReference type="Gene3D" id="3.40.50.300">
    <property type="entry name" value="P-loop containing nucleotide triphosphate hydrolases"/>
    <property type="match status" value="1"/>
</dbReference>
<dbReference type="GO" id="GO:0005525">
    <property type="term" value="F:GTP binding"/>
    <property type="evidence" value="ECO:0007669"/>
    <property type="project" value="UniProtKB-KW"/>
</dbReference>
<feature type="domain" description="Hydrogen maturase F dimerization" evidence="4">
    <location>
        <begin position="183"/>
        <end position="288"/>
    </location>
</feature>
<dbReference type="NCBIfam" id="TIGR00231">
    <property type="entry name" value="small_GTP"/>
    <property type="match status" value="1"/>
</dbReference>
<evidence type="ECO:0000259" key="5">
    <source>
        <dbReference type="Pfam" id="PF18133"/>
    </source>
</evidence>
<dbReference type="InterPro" id="IPR006073">
    <property type="entry name" value="GTP-bd"/>
</dbReference>
<evidence type="ECO:0000259" key="4">
    <source>
        <dbReference type="Pfam" id="PF18128"/>
    </source>
</evidence>
<dbReference type="GO" id="GO:0002098">
    <property type="term" value="P:tRNA wobble uridine modification"/>
    <property type="evidence" value="ECO:0007669"/>
    <property type="project" value="TreeGrafter"/>
</dbReference>
<dbReference type="EMBL" id="BGZN01000065">
    <property type="protein sequence ID" value="GBR74661.1"/>
    <property type="molecule type" value="Genomic_DNA"/>
</dbReference>
<evidence type="ECO:0000259" key="3">
    <source>
        <dbReference type="Pfam" id="PF01926"/>
    </source>
</evidence>
<dbReference type="PRINTS" id="PR00326">
    <property type="entry name" value="GTP1OBG"/>
</dbReference>
<dbReference type="InterPro" id="IPR040644">
    <property type="entry name" value="HydF_tetramer"/>
</dbReference>
<dbReference type="PANTHER" id="PTHR42714:SF6">
    <property type="entry name" value="TRANSLATION INITIATION FACTOR IF-2"/>
    <property type="match status" value="1"/>
</dbReference>